<evidence type="ECO:0000256" key="2">
    <source>
        <dbReference type="ARBA" id="ARBA00022737"/>
    </source>
</evidence>
<dbReference type="FunFam" id="3.80.10.10:FF:000041">
    <property type="entry name" value="LRR receptor-like serine/threonine-protein kinase ERECTA"/>
    <property type="match status" value="1"/>
</dbReference>
<evidence type="ECO:0000313" key="5">
    <source>
        <dbReference type="EMBL" id="CAB9519513.1"/>
    </source>
</evidence>
<dbReference type="InterPro" id="IPR052592">
    <property type="entry name" value="LRR-RLK"/>
</dbReference>
<dbReference type="PANTHER" id="PTHR48054">
    <property type="entry name" value="RECEPTOR KINASE-LIKE PROTEIN XA21"/>
    <property type="match status" value="1"/>
</dbReference>
<feature type="transmembrane region" description="Helical" evidence="4">
    <location>
        <begin position="196"/>
        <end position="219"/>
    </location>
</feature>
<evidence type="ECO:0000256" key="4">
    <source>
        <dbReference type="SAM" id="Phobius"/>
    </source>
</evidence>
<organism evidence="5 6">
    <name type="scientific">Seminavis robusta</name>
    <dbReference type="NCBI Taxonomy" id="568900"/>
    <lineage>
        <taxon>Eukaryota</taxon>
        <taxon>Sar</taxon>
        <taxon>Stramenopiles</taxon>
        <taxon>Ochrophyta</taxon>
        <taxon>Bacillariophyta</taxon>
        <taxon>Bacillariophyceae</taxon>
        <taxon>Bacillariophycidae</taxon>
        <taxon>Naviculales</taxon>
        <taxon>Naviculaceae</taxon>
        <taxon>Seminavis</taxon>
    </lineage>
</organism>
<dbReference type="EMBL" id="CAICTM010001020">
    <property type="protein sequence ID" value="CAB9519513.1"/>
    <property type="molecule type" value="Genomic_DNA"/>
</dbReference>
<sequence length="703" mass="76247">MMDEDKNSQARECSADDLMADEETAPGFWYCGSLPGFGDFLDQEEPTHGLTIAAPATLTFFGKEKARSPSSSTFDVDCDEVESSPRGSKLNGSATGNGHEPMRLPETQQTVAEPDEVTPGAYSIERGTLIRTAEEANANSLEGFDWGDNHDQQRIHASGQNVLAVANSVEEVDPGTLPQARPSIESYTTGRQKDTALVALCICFGLAFIGGIVLLIVFLEQSTNQSKPTNNPTAVPSMAPTSLDSFILSLLPDHTVKAVEDKDSPQYEAFEWLLDDPRVYDYPDRRIIQRHALMTLFYATAGPTKWTNNTGWGSYSLHECQWYQNQEFALKTLLQPLYPGFLSGFLVPPPVSHCDDQGFYQHLWLDQNNLVGPLVEELYGLTSIQTLSAGFNQLHGTISSRIGQLSDLQGLAIFSTGLSGSVPREVGNLSSLQIIVFYDNQLEGSIPNGIWQLTNLDTLMLGRNAKLQGTIPSIVGTLRKLRHLVVDGVDFSGTLPTELGQATSLEWLVSVESRITGTVASELGALSRLWMLSAYGLQGAVPTELGLLSSLYILDLRWGSITGTVPTELGLLMSLQTMVLDSNQLFGTIPSDLSNISNLAILDLGENQFTGGIPSELGLMTSLGRLDLQNNFLSGTIPEELVSLQSLLYSFRVEGIPLLSGAIPEPLCTINGTCTFDLLGHCEGLHGLSFDCTELLCGCDCPC</sequence>
<name>A0A9N8EEW4_9STRA</name>
<dbReference type="OrthoDB" id="38453at2759"/>
<keyword evidence="2" id="KW-0677">Repeat</keyword>
<dbReference type="AlphaFoldDB" id="A0A9N8EEW4"/>
<comment type="caution">
    <text evidence="5">The sequence shown here is derived from an EMBL/GenBank/DDBJ whole genome shotgun (WGS) entry which is preliminary data.</text>
</comment>
<keyword evidence="6" id="KW-1185">Reference proteome</keyword>
<reference evidence="5" key="1">
    <citation type="submission" date="2020-06" db="EMBL/GenBank/DDBJ databases">
        <authorList>
            <consortium name="Plant Systems Biology data submission"/>
        </authorList>
    </citation>
    <scope>NUCLEOTIDE SEQUENCE</scope>
    <source>
        <strain evidence="5">D6</strain>
    </source>
</reference>
<dbReference type="PANTHER" id="PTHR48054:SF82">
    <property type="entry name" value="LRR RECEPTOR-LIKE SERINE_THREONINE-PROTEIN KINASE FLS2"/>
    <property type="match status" value="1"/>
</dbReference>
<keyword evidence="4" id="KW-1133">Transmembrane helix</keyword>
<keyword evidence="4" id="KW-0812">Transmembrane</keyword>
<gene>
    <name evidence="5" type="ORF">SEMRO_1022_G232450.1</name>
</gene>
<evidence type="ECO:0000313" key="6">
    <source>
        <dbReference type="Proteomes" id="UP001153069"/>
    </source>
</evidence>
<feature type="region of interest" description="Disordered" evidence="3">
    <location>
        <begin position="66"/>
        <end position="105"/>
    </location>
</feature>
<evidence type="ECO:0000256" key="1">
    <source>
        <dbReference type="ARBA" id="ARBA00022614"/>
    </source>
</evidence>
<evidence type="ECO:0000256" key="3">
    <source>
        <dbReference type="SAM" id="MobiDB-lite"/>
    </source>
</evidence>
<dbReference type="Gene3D" id="3.80.10.10">
    <property type="entry name" value="Ribonuclease Inhibitor"/>
    <property type="match status" value="2"/>
</dbReference>
<dbReference type="SUPFAM" id="SSF52058">
    <property type="entry name" value="L domain-like"/>
    <property type="match status" value="1"/>
</dbReference>
<dbReference type="InterPro" id="IPR032675">
    <property type="entry name" value="LRR_dom_sf"/>
</dbReference>
<accession>A0A9N8EEW4</accession>
<protein>
    <submittedName>
        <fullName evidence="5">STYKc</fullName>
    </submittedName>
</protein>
<proteinExistence type="predicted"/>
<dbReference type="Pfam" id="PF00560">
    <property type="entry name" value="LRR_1"/>
    <property type="match status" value="3"/>
</dbReference>
<keyword evidence="4" id="KW-0472">Membrane</keyword>
<keyword evidence="1" id="KW-0433">Leucine-rich repeat</keyword>
<dbReference type="InterPro" id="IPR001611">
    <property type="entry name" value="Leu-rich_rpt"/>
</dbReference>
<dbReference type="Proteomes" id="UP001153069">
    <property type="component" value="Unassembled WGS sequence"/>
</dbReference>